<sequence>MNLFEAFILEEINHGVSILALYPPTDSNTLVRFITDNDKTKLDCIQFQIPEKKSCPHQNQLPEAFLRQCHSLA</sequence>
<proteinExistence type="predicted"/>
<evidence type="ECO:0000313" key="2">
    <source>
        <dbReference type="Proteomes" id="UP000193307"/>
    </source>
</evidence>
<name>A0A1Y5RDG3_9RHOB</name>
<evidence type="ECO:0000313" key="1">
    <source>
        <dbReference type="EMBL" id="SLN14553.1"/>
    </source>
</evidence>
<gene>
    <name evidence="1" type="ORF">PAM7971_00251</name>
</gene>
<dbReference type="EMBL" id="FWFW01000001">
    <property type="protein sequence ID" value="SLN14553.1"/>
    <property type="molecule type" value="Genomic_DNA"/>
</dbReference>
<dbReference type="AlphaFoldDB" id="A0A1Y5RDG3"/>
<dbReference type="Proteomes" id="UP000193307">
    <property type="component" value="Unassembled WGS sequence"/>
</dbReference>
<protein>
    <submittedName>
        <fullName evidence="1">Uncharacterized protein</fullName>
    </submittedName>
</protein>
<keyword evidence="2" id="KW-1185">Reference proteome</keyword>
<organism evidence="1 2">
    <name type="scientific">Pacificibacter marinus</name>
    <dbReference type="NCBI Taxonomy" id="658057"/>
    <lineage>
        <taxon>Bacteria</taxon>
        <taxon>Pseudomonadati</taxon>
        <taxon>Pseudomonadota</taxon>
        <taxon>Alphaproteobacteria</taxon>
        <taxon>Rhodobacterales</taxon>
        <taxon>Roseobacteraceae</taxon>
        <taxon>Pacificibacter</taxon>
    </lineage>
</organism>
<dbReference type="STRING" id="658057.SAMN04488032_101396"/>
<reference evidence="1 2" key="1">
    <citation type="submission" date="2017-03" db="EMBL/GenBank/DDBJ databases">
        <authorList>
            <person name="Afonso C.L."/>
            <person name="Miller P.J."/>
            <person name="Scott M.A."/>
            <person name="Spackman E."/>
            <person name="Goraichik I."/>
            <person name="Dimitrov K.M."/>
            <person name="Suarez D.L."/>
            <person name="Swayne D.E."/>
        </authorList>
    </citation>
    <scope>NUCLEOTIDE SEQUENCE [LARGE SCALE GENOMIC DNA]</scope>
    <source>
        <strain evidence="1 2">CECT 7971</strain>
    </source>
</reference>
<accession>A0A1Y5RDG3</accession>